<gene>
    <name evidence="1" type="ORF">Vau01_017630</name>
</gene>
<reference evidence="1" key="1">
    <citation type="submission" date="2021-01" db="EMBL/GenBank/DDBJ databases">
        <title>Whole genome shotgun sequence of Virgisporangium aurantiacum NBRC 16421.</title>
        <authorList>
            <person name="Komaki H."/>
            <person name="Tamura T."/>
        </authorList>
    </citation>
    <scope>NUCLEOTIDE SEQUENCE</scope>
    <source>
        <strain evidence="1">NBRC 16421</strain>
    </source>
</reference>
<evidence type="ECO:0000313" key="2">
    <source>
        <dbReference type="Proteomes" id="UP000612585"/>
    </source>
</evidence>
<name>A0A8J3Z0U6_9ACTN</name>
<sequence length="153" mass="16933">MKSFIRWDRGLLQAGLVLLLTAVSVLTFVSPAAAAAGPYHRSCIVHERQVSFDFWLRWETISGVQLFSVDRVKWNTGGFTPSRMAISLRADDGETPLVRAWGGSASTLHDVGATGDTGSNWEQNMHNKDVYQGVYARVYLNADEWCNTPLVAT</sequence>
<keyword evidence="2" id="KW-1185">Reference proteome</keyword>
<dbReference type="RefSeq" id="WP_203989055.1">
    <property type="nucleotide sequence ID" value="NZ_BOPG01000011.1"/>
</dbReference>
<evidence type="ECO:0000313" key="1">
    <source>
        <dbReference type="EMBL" id="GIJ54247.1"/>
    </source>
</evidence>
<dbReference type="EMBL" id="BOPG01000011">
    <property type="protein sequence ID" value="GIJ54247.1"/>
    <property type="molecule type" value="Genomic_DNA"/>
</dbReference>
<dbReference type="AlphaFoldDB" id="A0A8J3Z0U6"/>
<protein>
    <submittedName>
        <fullName evidence="1">Uncharacterized protein</fullName>
    </submittedName>
</protein>
<dbReference type="Proteomes" id="UP000612585">
    <property type="component" value="Unassembled WGS sequence"/>
</dbReference>
<organism evidence="1 2">
    <name type="scientific">Virgisporangium aurantiacum</name>
    <dbReference type="NCBI Taxonomy" id="175570"/>
    <lineage>
        <taxon>Bacteria</taxon>
        <taxon>Bacillati</taxon>
        <taxon>Actinomycetota</taxon>
        <taxon>Actinomycetes</taxon>
        <taxon>Micromonosporales</taxon>
        <taxon>Micromonosporaceae</taxon>
        <taxon>Virgisporangium</taxon>
    </lineage>
</organism>
<proteinExistence type="predicted"/>
<accession>A0A8J3Z0U6</accession>
<comment type="caution">
    <text evidence="1">The sequence shown here is derived from an EMBL/GenBank/DDBJ whole genome shotgun (WGS) entry which is preliminary data.</text>
</comment>